<evidence type="ECO:0000256" key="1">
    <source>
        <dbReference type="ARBA" id="ARBA00006846"/>
    </source>
</evidence>
<dbReference type="InterPro" id="IPR000558">
    <property type="entry name" value="Histone_H2B"/>
</dbReference>
<dbReference type="AlphaFoldDB" id="G3I442"/>
<dbReference type="STRING" id="10029.G3I442"/>
<dbReference type="InterPro" id="IPR009072">
    <property type="entry name" value="Histone-fold"/>
</dbReference>
<comment type="similarity">
    <text evidence="1">Belongs to the histone H2B family.</text>
</comment>
<sequence>MKAPTKVQKDSNKGKHSYKENYSVPGIMPGAFKHSTITSWEIQKTLPLLLPRKMAKYAMSEGTKAITKYTSSK</sequence>
<dbReference type="PRINTS" id="PR00621">
    <property type="entry name" value="HISTONEH2B"/>
</dbReference>
<reference evidence="5" key="1">
    <citation type="journal article" date="2011" name="Nat. Biotechnol.">
        <title>The genomic sequence of the Chinese hamster ovary (CHO)-K1 cell line.</title>
        <authorList>
            <person name="Xu X."/>
            <person name="Nagarajan H."/>
            <person name="Lewis N.E."/>
            <person name="Pan S."/>
            <person name="Cai Z."/>
            <person name="Liu X."/>
            <person name="Chen W."/>
            <person name="Xie M."/>
            <person name="Wang W."/>
            <person name="Hammond S."/>
            <person name="Andersen M.R."/>
            <person name="Neff N."/>
            <person name="Passarelli B."/>
            <person name="Koh W."/>
            <person name="Fan H.C."/>
            <person name="Wang J."/>
            <person name="Gui Y."/>
            <person name="Lee K.H."/>
            <person name="Betenbaugh M.J."/>
            <person name="Quake S.R."/>
            <person name="Famili I."/>
            <person name="Palsson B.O."/>
            <person name="Wang J."/>
        </authorList>
    </citation>
    <scope>NUCLEOTIDE SEQUENCE [LARGE SCALE GENOMIC DNA]</scope>
    <source>
        <strain evidence="5">CHO K1 cell line</strain>
    </source>
</reference>
<dbReference type="EMBL" id="JH001221">
    <property type="protein sequence ID" value="EGW06361.1"/>
    <property type="molecule type" value="Genomic_DNA"/>
</dbReference>
<dbReference type="Gene3D" id="1.10.20.10">
    <property type="entry name" value="Histone, subunit A"/>
    <property type="match status" value="1"/>
</dbReference>
<dbReference type="Ensembl" id="ENSCGRT00001014390.1">
    <property type="protein sequence ID" value="ENSCGRP00001010169.1"/>
    <property type="gene ID" value="ENSCGRG00001012129.1"/>
</dbReference>
<dbReference type="GO" id="GO:0046982">
    <property type="term" value="F:protein heterodimerization activity"/>
    <property type="evidence" value="ECO:0007669"/>
    <property type="project" value="InterPro"/>
</dbReference>
<protein>
    <submittedName>
        <fullName evidence="3">Histone H2B type 2-F</fullName>
    </submittedName>
</protein>
<evidence type="ECO:0000313" key="3">
    <source>
        <dbReference type="EMBL" id="EGW06361.1"/>
    </source>
</evidence>
<dbReference type="GO" id="GO:0000786">
    <property type="term" value="C:nucleosome"/>
    <property type="evidence" value="ECO:0007669"/>
    <property type="project" value="InterPro"/>
</dbReference>
<proteinExistence type="inferred from homology"/>
<name>G3I442_CRIGR</name>
<dbReference type="Proteomes" id="UP000001075">
    <property type="component" value="Unassembled WGS sequence"/>
</dbReference>
<evidence type="ECO:0000313" key="4">
    <source>
        <dbReference type="Ensembl" id="ENSCGRP00001010169.1"/>
    </source>
</evidence>
<reference evidence="3" key="2">
    <citation type="submission" date="2011-08" db="EMBL/GenBank/DDBJ databases">
        <title>The genomic sequence of the Chinese hamster ovary CHO-K1 cell line.</title>
        <authorList>
            <person name="Xu X."/>
            <person name="Nagarajan H."/>
            <person name="Lewis N.E."/>
            <person name="Pan S."/>
            <person name="Cai Z."/>
            <person name="Liu X."/>
            <person name="Chen W."/>
            <person name="Xie M."/>
            <person name="Wang W."/>
            <person name="Hammond S."/>
            <person name="Andersen M.R."/>
            <person name="Neff N."/>
            <person name="Passarelli B."/>
            <person name="Koh W."/>
            <person name="Fan C.H."/>
            <person name="Wang J."/>
            <person name="Gui Y."/>
            <person name="Lee K.H."/>
            <person name="Betenbaugh M.J."/>
            <person name="Quake S.R."/>
            <person name="Famili I."/>
            <person name="Palsson B.O."/>
            <person name="Wang J."/>
        </authorList>
    </citation>
    <scope>NUCLEOTIDE SEQUENCE</scope>
</reference>
<evidence type="ECO:0000313" key="5">
    <source>
        <dbReference type="Proteomes" id="UP000001075"/>
    </source>
</evidence>
<feature type="compositionally biased region" description="Basic and acidic residues" evidence="2">
    <location>
        <begin position="7"/>
        <end position="19"/>
    </location>
</feature>
<dbReference type="GO" id="GO:0030527">
    <property type="term" value="F:structural constituent of chromatin"/>
    <property type="evidence" value="ECO:0007669"/>
    <property type="project" value="InterPro"/>
</dbReference>
<organism evidence="3 5">
    <name type="scientific">Cricetulus griseus</name>
    <name type="common">Chinese hamster</name>
    <name type="synonym">Cricetulus barabensis griseus</name>
    <dbReference type="NCBI Taxonomy" id="10029"/>
    <lineage>
        <taxon>Eukaryota</taxon>
        <taxon>Metazoa</taxon>
        <taxon>Chordata</taxon>
        <taxon>Craniata</taxon>
        <taxon>Vertebrata</taxon>
        <taxon>Euteleostomi</taxon>
        <taxon>Mammalia</taxon>
        <taxon>Eutheria</taxon>
        <taxon>Euarchontoglires</taxon>
        <taxon>Glires</taxon>
        <taxon>Rodentia</taxon>
        <taxon>Myomorpha</taxon>
        <taxon>Muroidea</taxon>
        <taxon>Cricetidae</taxon>
        <taxon>Cricetinae</taxon>
        <taxon>Cricetulus</taxon>
    </lineage>
</organism>
<dbReference type="PANTHER" id="PTHR23428">
    <property type="entry name" value="HISTONE H2B"/>
    <property type="match status" value="1"/>
</dbReference>
<accession>G3I442</accession>
<gene>
    <name evidence="3" type="ORF">I79_018217</name>
</gene>
<dbReference type="GO" id="GO:0003677">
    <property type="term" value="F:DNA binding"/>
    <property type="evidence" value="ECO:0007669"/>
    <property type="project" value="InterPro"/>
</dbReference>
<reference evidence="4" key="3">
    <citation type="submission" date="2025-05" db="UniProtKB">
        <authorList>
            <consortium name="Ensembl"/>
        </authorList>
    </citation>
    <scope>IDENTIFICATION</scope>
</reference>
<dbReference type="Proteomes" id="UP000694386">
    <property type="component" value="Unplaced"/>
</dbReference>
<feature type="region of interest" description="Disordered" evidence="2">
    <location>
        <begin position="1"/>
        <end position="20"/>
    </location>
</feature>
<evidence type="ECO:0000256" key="2">
    <source>
        <dbReference type="SAM" id="MobiDB-lite"/>
    </source>
</evidence>
<dbReference type="SUPFAM" id="SSF47113">
    <property type="entry name" value="Histone-fold"/>
    <property type="match status" value="1"/>
</dbReference>